<feature type="transmembrane region" description="Helical" evidence="1">
    <location>
        <begin position="176"/>
        <end position="197"/>
    </location>
</feature>
<keyword evidence="1" id="KW-0472">Membrane</keyword>
<accession>A0A1V3C2U0</accession>
<dbReference type="STRING" id="501010.NOSIN_15365"/>
<keyword evidence="3" id="KW-1185">Reference proteome</keyword>
<feature type="transmembrane region" description="Helical" evidence="1">
    <location>
        <begin position="515"/>
        <end position="538"/>
    </location>
</feature>
<dbReference type="AlphaFoldDB" id="A0A1V3C2U0"/>
<proteinExistence type="predicted"/>
<feature type="transmembrane region" description="Helical" evidence="1">
    <location>
        <begin position="143"/>
        <end position="170"/>
    </location>
</feature>
<name>A0A1V3C2U0_9ACTN</name>
<organism evidence="2 3">
    <name type="scientific">Nocardiopsis sinuspersici</name>
    <dbReference type="NCBI Taxonomy" id="501010"/>
    <lineage>
        <taxon>Bacteria</taxon>
        <taxon>Bacillati</taxon>
        <taxon>Actinomycetota</taxon>
        <taxon>Actinomycetes</taxon>
        <taxon>Streptosporangiales</taxon>
        <taxon>Nocardiopsidaceae</taxon>
        <taxon>Nocardiopsis</taxon>
    </lineage>
</organism>
<feature type="transmembrane region" description="Helical" evidence="1">
    <location>
        <begin position="97"/>
        <end position="117"/>
    </location>
</feature>
<comment type="caution">
    <text evidence="2">The sequence shown here is derived from an EMBL/GenBank/DDBJ whole genome shotgun (WGS) entry which is preliminary data.</text>
</comment>
<evidence type="ECO:0000313" key="3">
    <source>
        <dbReference type="Proteomes" id="UP000189004"/>
    </source>
</evidence>
<sequence>MTATGAPSPGRTAPAAGGAAAGTGALVRLALRRDRIRLPAWLLGITVFVPYFYTVLGVVSPTQEALEESTALMDSPMVRLFAGPYFGFGEVTLQRSFLVYLPEFLLAAAVMSVLLVARHTRGEEQSGRAELVRASAVGRHAQLTAALAVAVLANTALGLLIALAMVALAFPAGSGLLFGAAVAATGLSFAGITAVTAQLGESSRTASGLASAALPAAWMLRAVGAVQDEAGGWATWLSPLGWPQLTRILDDERWWPLALSVLLFAAGAAASYALAERRDLGGGFVGTRPGRSTAAPWLRSPLALAWRLQRRTVAWWGTAVFAASLCYGGLGGAMDEGAVDLPAEVVGGPAVDVLDGYLSIMTVSMVFVVCFFAVVSVRGLRRDETSGRAVAVLTAATGRAAWTGTSLLVTAVSGVALVALVGLGTGLGAAASVGDGSLLPVLLGAALARAPEVLLTAGLAAALLGWAPRAFGAVWAVVVYGVCLRFFAPDLGWPDRLLATSPYNHVPRVPVEEPALVPTAVLTVLAVALAALGVWGFGRRDLDG</sequence>
<dbReference type="Proteomes" id="UP000189004">
    <property type="component" value="Unassembled WGS sequence"/>
</dbReference>
<dbReference type="OrthoDB" id="2014935at2"/>
<feature type="transmembrane region" description="Helical" evidence="1">
    <location>
        <begin position="38"/>
        <end position="59"/>
    </location>
</feature>
<gene>
    <name evidence="2" type="ORF">NOSIN_15365</name>
</gene>
<protein>
    <recommendedName>
        <fullName evidence="4">ABC transporter permease</fullName>
    </recommendedName>
</protein>
<feature type="transmembrane region" description="Helical" evidence="1">
    <location>
        <begin position="437"/>
        <end position="463"/>
    </location>
</feature>
<keyword evidence="1" id="KW-1133">Transmembrane helix</keyword>
<feature type="transmembrane region" description="Helical" evidence="1">
    <location>
        <begin position="12"/>
        <end position="31"/>
    </location>
</feature>
<feature type="transmembrane region" description="Helical" evidence="1">
    <location>
        <begin position="470"/>
        <end position="488"/>
    </location>
</feature>
<reference evidence="3" key="1">
    <citation type="submission" date="2016-08" db="EMBL/GenBank/DDBJ databases">
        <authorList>
            <person name="Tokovenko B."/>
            <person name="Kalinowski J."/>
        </authorList>
    </citation>
    <scope>NUCLEOTIDE SEQUENCE [LARGE SCALE GENOMIC DNA]</scope>
    <source>
        <strain evidence="3">UTMC102</strain>
    </source>
</reference>
<feature type="transmembrane region" description="Helical" evidence="1">
    <location>
        <begin position="313"/>
        <end position="334"/>
    </location>
</feature>
<feature type="transmembrane region" description="Helical" evidence="1">
    <location>
        <begin position="407"/>
        <end position="431"/>
    </location>
</feature>
<dbReference type="RefSeq" id="WP_077691434.1">
    <property type="nucleotide sequence ID" value="NZ_MCOK01000001.1"/>
</dbReference>
<evidence type="ECO:0000256" key="1">
    <source>
        <dbReference type="SAM" id="Phobius"/>
    </source>
</evidence>
<evidence type="ECO:0008006" key="4">
    <source>
        <dbReference type="Google" id="ProtNLM"/>
    </source>
</evidence>
<evidence type="ECO:0000313" key="2">
    <source>
        <dbReference type="EMBL" id="OOC55013.1"/>
    </source>
</evidence>
<feature type="transmembrane region" description="Helical" evidence="1">
    <location>
        <begin position="354"/>
        <end position="375"/>
    </location>
</feature>
<dbReference type="EMBL" id="MCOK01000001">
    <property type="protein sequence ID" value="OOC55013.1"/>
    <property type="molecule type" value="Genomic_DNA"/>
</dbReference>
<keyword evidence="1" id="KW-0812">Transmembrane</keyword>